<protein>
    <recommendedName>
        <fullName evidence="3">Terpene synthase</fullName>
    </recommendedName>
</protein>
<dbReference type="EMBL" id="JAMZEB010000002">
    <property type="protein sequence ID" value="MCP2354648.1"/>
    <property type="molecule type" value="Genomic_DNA"/>
</dbReference>
<dbReference type="Proteomes" id="UP001139648">
    <property type="component" value="Unassembled WGS sequence"/>
</dbReference>
<evidence type="ECO:0008006" key="3">
    <source>
        <dbReference type="Google" id="ProtNLM"/>
    </source>
</evidence>
<dbReference type="AlphaFoldDB" id="A0A9X2GH96"/>
<dbReference type="SUPFAM" id="SSF48576">
    <property type="entry name" value="Terpenoid synthases"/>
    <property type="match status" value="1"/>
</dbReference>
<reference evidence="1" key="1">
    <citation type="submission" date="2022-06" db="EMBL/GenBank/DDBJ databases">
        <title>Sequencing the genomes of 1000 actinobacteria strains.</title>
        <authorList>
            <person name="Klenk H.-P."/>
        </authorList>
    </citation>
    <scope>NUCLEOTIDE SEQUENCE</scope>
    <source>
        <strain evidence="1">DSM 46694</strain>
    </source>
</reference>
<dbReference type="Pfam" id="PF19086">
    <property type="entry name" value="Terpene_syn_C_2"/>
    <property type="match status" value="1"/>
</dbReference>
<name>A0A9X2GH96_9ACTN</name>
<dbReference type="InterPro" id="IPR008949">
    <property type="entry name" value="Isoprenoid_synthase_dom_sf"/>
</dbReference>
<evidence type="ECO:0000313" key="1">
    <source>
        <dbReference type="EMBL" id="MCP2354648.1"/>
    </source>
</evidence>
<dbReference type="Gene3D" id="1.10.600.10">
    <property type="entry name" value="Farnesyl Diphosphate Synthase"/>
    <property type="match status" value="1"/>
</dbReference>
<gene>
    <name evidence="1" type="ORF">HD597_001668</name>
</gene>
<sequence length="280" mass="30661">MSGLTVAADLGRACALGVECARDLSRHAARFPGLFPARPFDPGFFHSLGLVGAFGSPWARAEELRAVNRAALWVFAVDLLIDHVATSRAEVAALTGDCVAVAAGGKEPDSPLTRFLAELRDDAGGDPRWCDQLERMLTAMEREWQWGASGAVLKLDEYLANADSCGSSFVNLSHWLSTGDPATPAGLDRVREAGDEVQRYLRLLNDLTTYDRESRWGDANALTLGAERDEVIERMARHSRAAAELIEPLRESSPRAALYLERQLGFNTGFYGITDYWGEM</sequence>
<evidence type="ECO:0000313" key="2">
    <source>
        <dbReference type="Proteomes" id="UP001139648"/>
    </source>
</evidence>
<organism evidence="1 2">
    <name type="scientific">Nonomuraea thailandensis</name>
    <dbReference type="NCBI Taxonomy" id="1188745"/>
    <lineage>
        <taxon>Bacteria</taxon>
        <taxon>Bacillati</taxon>
        <taxon>Actinomycetota</taxon>
        <taxon>Actinomycetes</taxon>
        <taxon>Streptosporangiales</taxon>
        <taxon>Streptosporangiaceae</taxon>
        <taxon>Nonomuraea</taxon>
    </lineage>
</organism>
<comment type="caution">
    <text evidence="1">The sequence shown here is derived from an EMBL/GenBank/DDBJ whole genome shotgun (WGS) entry which is preliminary data.</text>
</comment>
<dbReference type="RefSeq" id="WP_253741138.1">
    <property type="nucleotide sequence ID" value="NZ_BAABKA010000048.1"/>
</dbReference>
<proteinExistence type="predicted"/>
<keyword evidence="2" id="KW-1185">Reference proteome</keyword>
<accession>A0A9X2GH96</accession>